<dbReference type="KEGG" id="tpal:117647652"/>
<dbReference type="PANTHER" id="PTHR13369:SF0">
    <property type="entry name" value="GLUTATHIONE S-TRANSFERASE C-TERMINAL DOMAIN-CONTAINING PROTEIN"/>
    <property type="match status" value="1"/>
</dbReference>
<dbReference type="FunCoup" id="A0A6P8YZ22">
    <property type="interactions" value="1718"/>
</dbReference>
<dbReference type="AlphaFoldDB" id="A0A6P8YZ22"/>
<dbReference type="FunFam" id="3.40.50.150:FF:000725">
    <property type="entry name" value="Glutathione S-transferase, C-terminal domain-containing"/>
    <property type="match status" value="1"/>
</dbReference>
<dbReference type="Pfam" id="PF13679">
    <property type="entry name" value="Methyltransf_32"/>
    <property type="match status" value="1"/>
</dbReference>
<evidence type="ECO:0000313" key="3">
    <source>
        <dbReference type="Proteomes" id="UP000515158"/>
    </source>
</evidence>
<accession>A0A6P8YZ22</accession>
<dbReference type="GeneID" id="117647652"/>
<comment type="similarity">
    <text evidence="1">Belongs to the GSTCD family.</text>
</comment>
<dbReference type="OrthoDB" id="206598at2759"/>
<dbReference type="CDD" id="cd00299">
    <property type="entry name" value="GST_C_family"/>
    <property type="match status" value="1"/>
</dbReference>
<dbReference type="PANTHER" id="PTHR13369">
    <property type="match status" value="1"/>
</dbReference>
<dbReference type="SUPFAM" id="SSF47616">
    <property type="entry name" value="GST C-terminal domain-like"/>
    <property type="match status" value="1"/>
</dbReference>
<evidence type="ECO:0000256" key="1">
    <source>
        <dbReference type="ARBA" id="ARBA00008797"/>
    </source>
</evidence>
<sequence>MGTLYLNAFGKLEDSSRAVPVETFVVLHAIKSLDLQSGASPIHIVLVESNGDLLSPSVPVDVDIFSHISVEVSHSALPYQAKVCKLPAFVAKEKGLLQTVAGLSSVLRKLLFVNSQDHPLLGFRQSCLIACAEVSVWTRFCEVDIINSVKDMLLRNSQSYLEYIPIDVARLEEHLSHAPRLHNVRKHRQAYAKTIGSTESEAEVPHLFAEGPSMTLADVILFPCFFILLSSFPEHVLVETVPLVFSWYARVLASEQLLNGAELLLKLASILPVPSDLDKSSYNLPLVPKESLYKCDPSRYKPRSNKMYTQQEDVEASLAIVNTLMSEHEIIQTTKPFGDEIELLWQNLPLEIQPEGGHVPEKRQSRKAEQLQNMAKAVMKLAQPGHILVDFCSGSGHLGLLLAWVLPSCTVLLLENKDKSLQRAVDRIEKLGLKNVELVQGNIDYFQGEFDIGIALHACGVASDIVLQLCESKRAAFVVCPCCYGSIQSGHTVSYPRSQLFQDSSLGMKDYLVLGHCADQTHGEEGCKTAQGNLCMAAIDTDRLLHSHEGGYYVHLSKMDPPTCSPKNNLLVGIPQERADFKVVTNA</sequence>
<dbReference type="SUPFAM" id="SSF53335">
    <property type="entry name" value="S-adenosyl-L-methionine-dependent methyltransferases"/>
    <property type="match status" value="1"/>
</dbReference>
<protein>
    <submittedName>
        <fullName evidence="4">Glutathione S-transferase C-terminal domain-containing protein homolog</fullName>
    </submittedName>
</protein>
<dbReference type="GO" id="GO:0005737">
    <property type="term" value="C:cytoplasm"/>
    <property type="evidence" value="ECO:0007669"/>
    <property type="project" value="TreeGrafter"/>
</dbReference>
<feature type="domain" description="Methyltransferase" evidence="2">
    <location>
        <begin position="366"/>
        <end position="488"/>
    </location>
</feature>
<gene>
    <name evidence="4" type="primary">LOC117647652</name>
</gene>
<dbReference type="InterPro" id="IPR029063">
    <property type="entry name" value="SAM-dependent_MTases_sf"/>
</dbReference>
<dbReference type="InterPro" id="IPR025714">
    <property type="entry name" value="Methyltranfer_dom"/>
</dbReference>
<dbReference type="InParanoid" id="A0A6P8YZ22"/>
<reference evidence="4" key="1">
    <citation type="submission" date="2025-08" db="UniProtKB">
        <authorList>
            <consortium name="RefSeq"/>
        </authorList>
    </citation>
    <scope>IDENTIFICATION</scope>
    <source>
        <tissue evidence="4">Total insect</tissue>
    </source>
</reference>
<name>A0A6P8YZ22_THRPL</name>
<keyword evidence="3" id="KW-1185">Reference proteome</keyword>
<dbReference type="Proteomes" id="UP000515158">
    <property type="component" value="Unplaced"/>
</dbReference>
<evidence type="ECO:0000259" key="2">
    <source>
        <dbReference type="Pfam" id="PF13679"/>
    </source>
</evidence>
<dbReference type="Gene3D" id="3.40.50.150">
    <property type="entry name" value="Vaccinia Virus protein VP39"/>
    <property type="match status" value="1"/>
</dbReference>
<dbReference type="InterPro" id="IPR036282">
    <property type="entry name" value="Glutathione-S-Trfase_C_sf"/>
</dbReference>
<organism evidence="4">
    <name type="scientific">Thrips palmi</name>
    <name type="common">Melon thrips</name>
    <dbReference type="NCBI Taxonomy" id="161013"/>
    <lineage>
        <taxon>Eukaryota</taxon>
        <taxon>Metazoa</taxon>
        <taxon>Ecdysozoa</taxon>
        <taxon>Arthropoda</taxon>
        <taxon>Hexapoda</taxon>
        <taxon>Insecta</taxon>
        <taxon>Pterygota</taxon>
        <taxon>Neoptera</taxon>
        <taxon>Paraneoptera</taxon>
        <taxon>Thysanoptera</taxon>
        <taxon>Terebrantia</taxon>
        <taxon>Thripoidea</taxon>
        <taxon>Thripidae</taxon>
        <taxon>Thrips</taxon>
    </lineage>
</organism>
<proteinExistence type="inferred from homology"/>
<dbReference type="RefSeq" id="XP_034245418.1">
    <property type="nucleotide sequence ID" value="XM_034389527.1"/>
</dbReference>
<evidence type="ECO:0000313" key="4">
    <source>
        <dbReference type="RefSeq" id="XP_034245418.1"/>
    </source>
</evidence>